<dbReference type="RefSeq" id="WP_189335151.1">
    <property type="nucleotide sequence ID" value="NZ_AP023356.1"/>
</dbReference>
<dbReference type="Proteomes" id="UP000676967">
    <property type="component" value="Chromosome"/>
</dbReference>
<gene>
    <name evidence="1" type="ORF">Aiant_12960</name>
</gene>
<name>A0ABM7LN34_9ACTN</name>
<protein>
    <submittedName>
        <fullName evidence="1">Uncharacterized protein</fullName>
    </submittedName>
</protein>
<organism evidence="1 2">
    <name type="scientific">Actinoplanes ianthinogenes</name>
    <dbReference type="NCBI Taxonomy" id="122358"/>
    <lineage>
        <taxon>Bacteria</taxon>
        <taxon>Bacillati</taxon>
        <taxon>Actinomycetota</taxon>
        <taxon>Actinomycetes</taxon>
        <taxon>Micromonosporales</taxon>
        <taxon>Micromonosporaceae</taxon>
        <taxon>Actinoplanes</taxon>
    </lineage>
</organism>
<evidence type="ECO:0000313" key="2">
    <source>
        <dbReference type="Proteomes" id="UP000676967"/>
    </source>
</evidence>
<evidence type="ECO:0000313" key="1">
    <source>
        <dbReference type="EMBL" id="BCJ40639.1"/>
    </source>
</evidence>
<reference evidence="1 2" key="1">
    <citation type="submission" date="2020-08" db="EMBL/GenBank/DDBJ databases">
        <title>Whole genome shotgun sequence of Actinoplanes ianthinogenes NBRC 13996.</title>
        <authorList>
            <person name="Komaki H."/>
            <person name="Tamura T."/>
        </authorList>
    </citation>
    <scope>NUCLEOTIDE SEQUENCE [LARGE SCALE GENOMIC DNA]</scope>
    <source>
        <strain evidence="1 2">NBRC 13996</strain>
    </source>
</reference>
<proteinExistence type="predicted"/>
<keyword evidence="2" id="KW-1185">Reference proteome</keyword>
<dbReference type="EMBL" id="AP023356">
    <property type="protein sequence ID" value="BCJ40639.1"/>
    <property type="molecule type" value="Genomic_DNA"/>
</dbReference>
<sequence>MSISIGTSTPSSAWETHAAWLRLREDCQQMFEHVREGTARADLEADRIAVLESRDAIARLQEGSGVNILV</sequence>
<accession>A0ABM7LN34</accession>